<sequence>MPNHPPATTPTTLPHLVPYQCSKATINHPTSTRPRQQQPRFPSGYEQHSSFYGGDSKVALEQGDAELEAAFQVLRLSSLEEALASLNQGPHSDVASSRGGSCSSNSASSSSSSSSPPTSPTFSNSDSSTTSNVPKDQNEPASANGPFPKRTRRVLSQLDVNELIQMKISQLESASLTEEDDEKAIAKQMKKVHKEISQVSNGQEDQIAKINLMQRKYLEMFQDMRKQERDHAKLKKKHELLQRERDLLAREKDRTQRANEALVAEHGHLLEERHADKVTISKSDNLCRKLEGLCRQIHRENKDIKWSQHLDRKTEATVGPKSYVTIEGQRSVVGNEALLQEELQGFMEQYDLREKHFNSVVKAKDLELQLAQANLDRQKRASQEDTVKLDLLKSQLQECTKTEAELRKQLTVYVEKFKQVEETLNKSNTLFQTFRKEMEAMAKKGGRLEKVNVAIRAKCDTMNRNILEMVEERAKQQSAFDDANKKLLQLEALCRAFQAERAVLREELHARQCTHQSIEGGVTPQAGYIRAGDIHEDVGFRDASAPRPIANGSGSSYSTTGTTLSLPSTAFKHGDVGARRVSIPSIKFRQKSKRQRLQVGIQRGEQQHALTLTVSSGLGDENFVLGRDGGVIEEHHINLESGFQCDIILPPPISMAKNRAEQIFAGSPDMKNQNESVKRASEIISLESKKAARPTTSVLERPRGKLREEWSLDRAIKQHQLSVETNSEKGVVMEGGGRAKVEVAKATADAMQEKEQELRKDTHSTCSPMTVSLAPSKSIPMKTPIPLVSSTSLGAISRQAQAQDGCQTVRPPGLYPSAITIK</sequence>
<organism evidence="4 5">
    <name type="scientific">Linnemannia gamsii</name>
    <dbReference type="NCBI Taxonomy" id="64522"/>
    <lineage>
        <taxon>Eukaryota</taxon>
        <taxon>Fungi</taxon>
        <taxon>Fungi incertae sedis</taxon>
        <taxon>Mucoromycota</taxon>
        <taxon>Mortierellomycotina</taxon>
        <taxon>Mortierellomycetes</taxon>
        <taxon>Mortierellales</taxon>
        <taxon>Mortierellaceae</taxon>
        <taxon>Linnemannia</taxon>
    </lineage>
</organism>
<feature type="compositionally biased region" description="Low complexity" evidence="3">
    <location>
        <begin position="89"/>
        <end position="134"/>
    </location>
</feature>
<reference evidence="4" key="1">
    <citation type="journal article" date="2020" name="Fungal Divers.">
        <title>Resolving the Mortierellaceae phylogeny through synthesis of multi-gene phylogenetics and phylogenomics.</title>
        <authorList>
            <person name="Vandepol N."/>
            <person name="Liber J."/>
            <person name="Desiro A."/>
            <person name="Na H."/>
            <person name="Kennedy M."/>
            <person name="Barry K."/>
            <person name="Grigoriev I.V."/>
            <person name="Miller A.N."/>
            <person name="O'Donnell K."/>
            <person name="Stajich J.E."/>
            <person name="Bonito G."/>
        </authorList>
    </citation>
    <scope>NUCLEOTIDE SEQUENCE</scope>
    <source>
        <strain evidence="4">NVP60</strain>
    </source>
</reference>
<dbReference type="GO" id="GO:0019905">
    <property type="term" value="F:syntaxin binding"/>
    <property type="evidence" value="ECO:0007669"/>
    <property type="project" value="InterPro"/>
</dbReference>
<evidence type="ECO:0000313" key="5">
    <source>
        <dbReference type="Proteomes" id="UP000823405"/>
    </source>
</evidence>
<name>A0A9P6UIG6_9FUNG</name>
<dbReference type="InterPro" id="IPR026183">
    <property type="entry name" value="Taxilin_fam"/>
</dbReference>
<evidence type="ECO:0000256" key="2">
    <source>
        <dbReference type="SAM" id="Coils"/>
    </source>
</evidence>
<evidence type="ECO:0000313" key="4">
    <source>
        <dbReference type="EMBL" id="KAG0302154.1"/>
    </source>
</evidence>
<evidence type="ECO:0000256" key="3">
    <source>
        <dbReference type="SAM" id="MobiDB-lite"/>
    </source>
</evidence>
<feature type="coiled-coil region" evidence="2">
    <location>
        <begin position="224"/>
        <end position="265"/>
    </location>
</feature>
<evidence type="ECO:0000256" key="1">
    <source>
        <dbReference type="ARBA" id="ARBA00009550"/>
    </source>
</evidence>
<dbReference type="PANTHER" id="PTHR16127">
    <property type="entry name" value="TAXILIN"/>
    <property type="match status" value="1"/>
</dbReference>
<proteinExistence type="inferred from homology"/>
<dbReference type="Proteomes" id="UP000823405">
    <property type="component" value="Unassembled WGS sequence"/>
</dbReference>
<feature type="region of interest" description="Disordered" evidence="3">
    <location>
        <begin position="89"/>
        <end position="151"/>
    </location>
</feature>
<accession>A0A9P6UIG6</accession>
<dbReference type="Pfam" id="PF09728">
    <property type="entry name" value="Taxilin"/>
    <property type="match status" value="1"/>
</dbReference>
<dbReference type="EMBL" id="JAAAIN010001545">
    <property type="protein sequence ID" value="KAG0302154.1"/>
    <property type="molecule type" value="Genomic_DNA"/>
</dbReference>
<dbReference type="AlphaFoldDB" id="A0A9P6UIG6"/>
<dbReference type="PANTHER" id="PTHR16127:SF13">
    <property type="entry name" value="GH01188P"/>
    <property type="match status" value="1"/>
</dbReference>
<comment type="similarity">
    <text evidence="1">Belongs to the taxilin family.</text>
</comment>
<feature type="coiled-coil region" evidence="2">
    <location>
        <begin position="361"/>
        <end position="409"/>
    </location>
</feature>
<protein>
    <submittedName>
        <fullName evidence="4">Uncharacterized protein</fullName>
    </submittedName>
</protein>
<feature type="region of interest" description="Disordered" evidence="3">
    <location>
        <begin position="22"/>
        <end position="57"/>
    </location>
</feature>
<keyword evidence="2" id="KW-0175">Coiled coil</keyword>
<comment type="caution">
    <text evidence="4">The sequence shown here is derived from an EMBL/GenBank/DDBJ whole genome shotgun (WGS) entry which is preliminary data.</text>
</comment>
<gene>
    <name evidence="4" type="ORF">BGZ97_002477</name>
</gene>
<keyword evidence="5" id="KW-1185">Reference proteome</keyword>
<feature type="coiled-coil region" evidence="2">
    <location>
        <begin position="480"/>
        <end position="507"/>
    </location>
</feature>
<feature type="compositionally biased region" description="Polar residues" evidence="3">
    <location>
        <begin position="22"/>
        <end position="50"/>
    </location>
</feature>
<dbReference type="OrthoDB" id="425555at2759"/>